<dbReference type="AlphaFoldDB" id="A0A5D3WIK3"/>
<dbReference type="EC" id="2.7.8.-" evidence="8"/>
<comment type="subcellular location">
    <subcellularLocation>
        <location evidence="1">Cell membrane</location>
    </subcellularLocation>
</comment>
<keyword evidence="6 9" id="KW-1133">Transmembrane helix</keyword>
<evidence type="ECO:0000256" key="7">
    <source>
        <dbReference type="ARBA" id="ARBA00023136"/>
    </source>
</evidence>
<evidence type="ECO:0000256" key="1">
    <source>
        <dbReference type="ARBA" id="ARBA00004236"/>
    </source>
</evidence>
<dbReference type="EMBL" id="VNIB01000009">
    <property type="protein sequence ID" value="TYO97630.1"/>
    <property type="molecule type" value="Genomic_DNA"/>
</dbReference>
<dbReference type="PANTHER" id="PTHR21248">
    <property type="entry name" value="CARDIOLIPIN SYNTHASE"/>
    <property type="match status" value="1"/>
</dbReference>
<feature type="transmembrane region" description="Helical" evidence="9">
    <location>
        <begin position="31"/>
        <end position="52"/>
    </location>
</feature>
<dbReference type="RefSeq" id="WP_148896275.1">
    <property type="nucleotide sequence ID" value="NZ_VNIB01000009.1"/>
</dbReference>
<protein>
    <recommendedName>
        <fullName evidence="8">Cardiolipin synthase</fullName>
        <ecNumber evidence="8">2.7.8.-</ecNumber>
    </recommendedName>
</protein>
<keyword evidence="12" id="KW-1185">Reference proteome</keyword>
<dbReference type="NCBIfam" id="TIGR04265">
    <property type="entry name" value="bac_cardiolipin"/>
    <property type="match status" value="1"/>
</dbReference>
<keyword evidence="3" id="KW-0808">Transferase</keyword>
<organism evidence="11 12">
    <name type="scientific">Geothermobacter ehrlichii</name>
    <dbReference type="NCBI Taxonomy" id="213224"/>
    <lineage>
        <taxon>Bacteria</taxon>
        <taxon>Pseudomonadati</taxon>
        <taxon>Thermodesulfobacteriota</taxon>
        <taxon>Desulfuromonadia</taxon>
        <taxon>Desulfuromonadales</taxon>
        <taxon>Geothermobacteraceae</taxon>
        <taxon>Geothermobacter</taxon>
    </lineage>
</organism>
<keyword evidence="2" id="KW-1003">Cell membrane</keyword>
<evidence type="ECO:0000256" key="6">
    <source>
        <dbReference type="ARBA" id="ARBA00022989"/>
    </source>
</evidence>
<gene>
    <name evidence="11" type="ORF">EDC39_10933</name>
</gene>
<dbReference type="SMART" id="SM00155">
    <property type="entry name" value="PLDc"/>
    <property type="match status" value="2"/>
</dbReference>
<evidence type="ECO:0000256" key="5">
    <source>
        <dbReference type="ARBA" id="ARBA00022737"/>
    </source>
</evidence>
<dbReference type="Proteomes" id="UP000324159">
    <property type="component" value="Unassembled WGS sequence"/>
</dbReference>
<keyword evidence="4 9" id="KW-0812">Transmembrane</keyword>
<accession>A0A5D3WIK3</accession>
<proteinExistence type="predicted"/>
<comment type="caution">
    <text evidence="11">The sequence shown here is derived from an EMBL/GenBank/DDBJ whole genome shotgun (WGS) entry which is preliminary data.</text>
</comment>
<reference evidence="11 12" key="1">
    <citation type="submission" date="2019-07" db="EMBL/GenBank/DDBJ databases">
        <title>Genomic Encyclopedia of Type Strains, Phase IV (KMG-IV): sequencing the most valuable type-strain genomes for metagenomic binning, comparative biology and taxonomic classification.</title>
        <authorList>
            <person name="Goeker M."/>
        </authorList>
    </citation>
    <scope>NUCLEOTIDE SEQUENCE [LARGE SCALE GENOMIC DNA]</scope>
    <source>
        <strain evidence="11 12">SS015</strain>
    </source>
</reference>
<dbReference type="OrthoDB" id="9762009at2"/>
<dbReference type="InterPro" id="IPR025202">
    <property type="entry name" value="PLD-like_dom"/>
</dbReference>
<dbReference type="PROSITE" id="PS50035">
    <property type="entry name" value="PLD"/>
    <property type="match status" value="2"/>
</dbReference>
<dbReference type="Pfam" id="PF13091">
    <property type="entry name" value="PLDc_2"/>
    <property type="match status" value="2"/>
</dbReference>
<dbReference type="InterPro" id="IPR001736">
    <property type="entry name" value="PLipase_D/transphosphatidylase"/>
</dbReference>
<dbReference type="SUPFAM" id="SSF56024">
    <property type="entry name" value="Phospholipase D/nuclease"/>
    <property type="match status" value="2"/>
</dbReference>
<dbReference type="Gene3D" id="3.30.870.10">
    <property type="entry name" value="Endonuclease Chain A"/>
    <property type="match status" value="2"/>
</dbReference>
<name>A0A5D3WIK3_9BACT</name>
<sequence>MLDTILWLLIFIFSLVSAGHALLTKRDPRAALIWVLICFTLPGLGAGLYWLLGINRIRTRARDWQTRGEERPWPEPNTSCWLPPVDDDPVFLHENNAALLALADAVTRRPLVSGNLVEPLFNGEEAYPAMLEAIESARHEINLATYIFGSGRTGKKFVAALEAAAERGVTVRVLIDAIGERYDFPPARRLFRSKKVRIARFLPPSLFGRGIYLNLRNHRKLLVIDNRLGFTGGMNIGDRHLASDVRNPRRTADVHFRVQGPVVGQLQEAFLEDWAFATGDRFQNPEYPPAVPGGLAFCRGISAGPNEDFDKLMWLLVGAFNSAREHIRIMTPYFIPDRPLLVAINSAALRGVKVEIILPQKNNLPYVGWAARAYFWELLQYGARIYYQPPPFNHSKLLLVDHHYSLVGSANLDPRSLRLNFEFNLTVFDRELNWKLSRHFDAVRDQSRPVTQAEVDGRPLPVKLLDSVCKLFSPYL</sequence>
<evidence type="ECO:0000256" key="3">
    <source>
        <dbReference type="ARBA" id="ARBA00022679"/>
    </source>
</evidence>
<evidence type="ECO:0000256" key="8">
    <source>
        <dbReference type="NCBIfam" id="TIGR04265"/>
    </source>
</evidence>
<dbReference type="InterPro" id="IPR022924">
    <property type="entry name" value="Cardiolipin_synthase"/>
</dbReference>
<evidence type="ECO:0000256" key="2">
    <source>
        <dbReference type="ARBA" id="ARBA00022475"/>
    </source>
</evidence>
<keyword evidence="5" id="KW-0677">Repeat</keyword>
<feature type="domain" description="PLD phosphodiesterase" evidence="10">
    <location>
        <begin position="213"/>
        <end position="240"/>
    </location>
</feature>
<evidence type="ECO:0000313" key="11">
    <source>
        <dbReference type="EMBL" id="TYO97630.1"/>
    </source>
</evidence>
<feature type="domain" description="PLD phosphodiesterase" evidence="10">
    <location>
        <begin position="389"/>
        <end position="416"/>
    </location>
</feature>
<evidence type="ECO:0000256" key="4">
    <source>
        <dbReference type="ARBA" id="ARBA00022692"/>
    </source>
</evidence>
<evidence type="ECO:0000256" key="9">
    <source>
        <dbReference type="SAM" id="Phobius"/>
    </source>
</evidence>
<dbReference type="CDD" id="cd09157">
    <property type="entry name" value="PLDc_CLS_unchar2_1"/>
    <property type="match status" value="1"/>
</dbReference>
<dbReference type="GO" id="GO:0005886">
    <property type="term" value="C:plasma membrane"/>
    <property type="evidence" value="ECO:0007669"/>
    <property type="project" value="UniProtKB-SubCell"/>
</dbReference>
<dbReference type="GO" id="GO:0008808">
    <property type="term" value="F:cardiolipin synthase activity"/>
    <property type="evidence" value="ECO:0007669"/>
    <property type="project" value="UniProtKB-UniRule"/>
</dbReference>
<dbReference type="CDD" id="cd09163">
    <property type="entry name" value="PLDc_CLS_unchar2_2"/>
    <property type="match status" value="1"/>
</dbReference>
<evidence type="ECO:0000259" key="10">
    <source>
        <dbReference type="PROSITE" id="PS50035"/>
    </source>
</evidence>
<dbReference type="GO" id="GO:0032049">
    <property type="term" value="P:cardiolipin biosynthetic process"/>
    <property type="evidence" value="ECO:0007669"/>
    <property type="project" value="UniProtKB-UniRule"/>
</dbReference>
<dbReference type="PANTHER" id="PTHR21248:SF22">
    <property type="entry name" value="PHOSPHOLIPASE D"/>
    <property type="match status" value="1"/>
</dbReference>
<keyword evidence="7 9" id="KW-0472">Membrane</keyword>
<evidence type="ECO:0000313" key="12">
    <source>
        <dbReference type="Proteomes" id="UP000324159"/>
    </source>
</evidence>